<feature type="region of interest" description="Disordered" evidence="1">
    <location>
        <begin position="403"/>
        <end position="463"/>
    </location>
</feature>
<feature type="compositionally biased region" description="Basic and acidic residues" evidence="1">
    <location>
        <begin position="587"/>
        <end position="604"/>
    </location>
</feature>
<reference evidence="3" key="1">
    <citation type="journal article" date="2023" name="Mol. Phylogenet. Evol.">
        <title>Genome-scale phylogeny and comparative genomics of the fungal order Sordariales.</title>
        <authorList>
            <person name="Hensen N."/>
            <person name="Bonometti L."/>
            <person name="Westerberg I."/>
            <person name="Brannstrom I.O."/>
            <person name="Guillou S."/>
            <person name="Cros-Aarteil S."/>
            <person name="Calhoun S."/>
            <person name="Haridas S."/>
            <person name="Kuo A."/>
            <person name="Mondo S."/>
            <person name="Pangilinan J."/>
            <person name="Riley R."/>
            <person name="LaButti K."/>
            <person name="Andreopoulos B."/>
            <person name="Lipzen A."/>
            <person name="Chen C."/>
            <person name="Yan M."/>
            <person name="Daum C."/>
            <person name="Ng V."/>
            <person name="Clum A."/>
            <person name="Steindorff A."/>
            <person name="Ohm R.A."/>
            <person name="Martin F."/>
            <person name="Silar P."/>
            <person name="Natvig D.O."/>
            <person name="Lalanne C."/>
            <person name="Gautier V."/>
            <person name="Ament-Velasquez S.L."/>
            <person name="Kruys A."/>
            <person name="Hutchinson M.I."/>
            <person name="Powell A.J."/>
            <person name="Barry K."/>
            <person name="Miller A.N."/>
            <person name="Grigoriev I.V."/>
            <person name="Debuchy R."/>
            <person name="Gladieux P."/>
            <person name="Hiltunen Thoren M."/>
            <person name="Johannesson H."/>
        </authorList>
    </citation>
    <scope>NUCLEOTIDE SEQUENCE</scope>
    <source>
        <strain evidence="3">CBS 892.96</strain>
    </source>
</reference>
<name>A0AAN6WE20_9PEZI</name>
<keyword evidence="4" id="KW-1185">Reference proteome</keyword>
<accession>A0AAN6WE20</accession>
<feature type="compositionally biased region" description="Basic and acidic residues" evidence="1">
    <location>
        <begin position="312"/>
        <end position="362"/>
    </location>
</feature>
<evidence type="ECO:0000256" key="1">
    <source>
        <dbReference type="SAM" id="MobiDB-lite"/>
    </source>
</evidence>
<dbReference type="Proteomes" id="UP001302321">
    <property type="component" value="Unassembled WGS sequence"/>
</dbReference>
<feature type="compositionally biased region" description="Basic and acidic residues" evidence="1">
    <location>
        <begin position="125"/>
        <end position="142"/>
    </location>
</feature>
<dbReference type="InterPro" id="IPR021589">
    <property type="entry name" value="Cut12"/>
</dbReference>
<feature type="compositionally biased region" description="Basic and acidic residues" evidence="1">
    <location>
        <begin position="421"/>
        <end position="430"/>
    </location>
</feature>
<dbReference type="EMBL" id="MU866109">
    <property type="protein sequence ID" value="KAK4179840.1"/>
    <property type="molecule type" value="Genomic_DNA"/>
</dbReference>
<feature type="compositionally biased region" description="Basic and acidic residues" evidence="1">
    <location>
        <begin position="403"/>
        <end position="413"/>
    </location>
</feature>
<feature type="region of interest" description="Disordered" evidence="1">
    <location>
        <begin position="36"/>
        <end position="159"/>
    </location>
</feature>
<sequence>MPDTPAPVFAVRALKTAIFGTPAARADRRASRLMAANNKPIPIKPDVASVPEKSPAKPPGILLTPGTGTTRRKRVSFGHDVKQGSGGPARTSTSGLPDDPSSWDDRPADTPIPKAKTKLQQTLENARRNKAEENTTEVKDFAAQDTEQEGAWEEVDDDYDESDYEADITTDLNEPHSRSGQYWKSYFETYHADAKAEMEKLVKYKQLAKSYAKMKDTEADELKQKLKEEQEKVQQMEEQLAEMSRQVAAKTQRNGGQADMQLVDELNKQTALAREYKIQVEELEELLHDEVDEEEPRGARQRRVASPRTHRTLMEAQRELRKARSQLREMDSLREERDRLRSDLKSAEQRSTKLADENKKLSGELSKSSTRIQDLEKTLMESKASYDKLKEDAKNRYKEAREVLETKNKKISELQDQIASIKKETPETKRATRTTRGPSLDEKSKPSTNRPSAALQSLETAEEDHTRLLRELKELKRASLQTTTTTARDKRPSVDGYKYTSTTDDLQTLATSRALRDRIETEFGVGRKSQPSVPTTILIDRANLPDSPSPIGRSSAPSSKEDLISRTPSRGSSARPRTTSRLTISRENLRSKSSTEVDKTEKRLTNSNRTSLVQPRKKLPPPIPAAATIRSSLPGLNNSDDDDDDNDEFTKTQEPIIDLVSGKFARLGGGGNERQQQQQNNPNSSAVWSTMNASQLAMPADRKAAAIARLQRKKAARLQMERINNNGVTNAAGESMVVVGGNRNKENLRPY</sequence>
<feature type="compositionally biased region" description="Acidic residues" evidence="1">
    <location>
        <begin position="146"/>
        <end position="159"/>
    </location>
</feature>
<feature type="region of interest" description="Disordered" evidence="1">
    <location>
        <begin position="289"/>
        <end position="373"/>
    </location>
</feature>
<feature type="compositionally biased region" description="Low complexity" evidence="1">
    <location>
        <begin position="59"/>
        <end position="69"/>
    </location>
</feature>
<feature type="region of interest" description="Disordered" evidence="1">
    <location>
        <begin position="479"/>
        <end position="500"/>
    </location>
</feature>
<evidence type="ECO:0000313" key="4">
    <source>
        <dbReference type="Proteomes" id="UP001302321"/>
    </source>
</evidence>
<feature type="region of interest" description="Disordered" evidence="1">
    <location>
        <begin position="540"/>
        <end position="686"/>
    </location>
</feature>
<feature type="compositionally biased region" description="Low complexity" evidence="1">
    <location>
        <begin position="673"/>
        <end position="683"/>
    </location>
</feature>
<protein>
    <submittedName>
        <fullName evidence="3">Spindle pole body formation-associated protein-domain-containing protein</fullName>
    </submittedName>
</protein>
<evidence type="ECO:0000259" key="2">
    <source>
        <dbReference type="Pfam" id="PF11500"/>
    </source>
</evidence>
<feature type="region of interest" description="Disordered" evidence="1">
    <location>
        <begin position="229"/>
        <end position="260"/>
    </location>
</feature>
<dbReference type="Pfam" id="PF11500">
    <property type="entry name" value="Cut12"/>
    <property type="match status" value="1"/>
</dbReference>
<feature type="compositionally biased region" description="Polar residues" evidence="1">
    <location>
        <begin position="566"/>
        <end position="586"/>
    </location>
</feature>
<organism evidence="3 4">
    <name type="scientific">Triangularia setosa</name>
    <dbReference type="NCBI Taxonomy" id="2587417"/>
    <lineage>
        <taxon>Eukaryota</taxon>
        <taxon>Fungi</taxon>
        <taxon>Dikarya</taxon>
        <taxon>Ascomycota</taxon>
        <taxon>Pezizomycotina</taxon>
        <taxon>Sordariomycetes</taxon>
        <taxon>Sordariomycetidae</taxon>
        <taxon>Sordariales</taxon>
        <taxon>Podosporaceae</taxon>
        <taxon>Triangularia</taxon>
    </lineage>
</organism>
<reference evidence="3" key="2">
    <citation type="submission" date="2023-05" db="EMBL/GenBank/DDBJ databases">
        <authorList>
            <consortium name="Lawrence Berkeley National Laboratory"/>
            <person name="Steindorff A."/>
            <person name="Hensen N."/>
            <person name="Bonometti L."/>
            <person name="Westerberg I."/>
            <person name="Brannstrom I.O."/>
            <person name="Guillou S."/>
            <person name="Cros-Aarteil S."/>
            <person name="Calhoun S."/>
            <person name="Haridas S."/>
            <person name="Kuo A."/>
            <person name="Mondo S."/>
            <person name="Pangilinan J."/>
            <person name="Riley R."/>
            <person name="Labutti K."/>
            <person name="Andreopoulos B."/>
            <person name="Lipzen A."/>
            <person name="Chen C."/>
            <person name="Yanf M."/>
            <person name="Daum C."/>
            <person name="Ng V."/>
            <person name="Clum A."/>
            <person name="Ohm R."/>
            <person name="Martin F."/>
            <person name="Silar P."/>
            <person name="Natvig D."/>
            <person name="Lalanne C."/>
            <person name="Gautier V."/>
            <person name="Ament-Velasquez S.L."/>
            <person name="Kruys A."/>
            <person name="Hutchinson M.I."/>
            <person name="Powell A.J."/>
            <person name="Barry K."/>
            <person name="Miller A.N."/>
            <person name="Grigoriev I.V."/>
            <person name="Debuchy R."/>
            <person name="Gladieux P."/>
            <person name="Thoren M.H."/>
            <person name="Johannesson H."/>
        </authorList>
    </citation>
    <scope>NUCLEOTIDE SEQUENCE</scope>
    <source>
        <strain evidence="3">CBS 892.96</strain>
    </source>
</reference>
<feature type="compositionally biased region" description="Polar residues" evidence="1">
    <location>
        <begin position="446"/>
        <end position="459"/>
    </location>
</feature>
<comment type="caution">
    <text evidence="3">The sequence shown here is derived from an EMBL/GenBank/DDBJ whole genome shotgun (WGS) entry which is preliminary data.</text>
</comment>
<gene>
    <name evidence="3" type="ORF">QBC36DRAFT_321592</name>
</gene>
<proteinExistence type="predicted"/>
<evidence type="ECO:0000313" key="3">
    <source>
        <dbReference type="EMBL" id="KAK4179840.1"/>
    </source>
</evidence>
<feature type="compositionally biased region" description="Basic residues" evidence="1">
    <location>
        <begin position="299"/>
        <end position="311"/>
    </location>
</feature>
<dbReference type="AlphaFoldDB" id="A0AAN6WE20"/>
<feature type="domain" description="Spindle pole body-associated protein cut12" evidence="2">
    <location>
        <begin position="114"/>
        <end position="254"/>
    </location>
</feature>